<dbReference type="PANTHER" id="PTHR42832">
    <property type="entry name" value="AMINO ACID AMINOTRANSFERASE"/>
    <property type="match status" value="1"/>
</dbReference>
<evidence type="ECO:0000313" key="5">
    <source>
        <dbReference type="EMBL" id="GAG10351.1"/>
    </source>
</evidence>
<proteinExistence type="predicted"/>
<dbReference type="PANTHER" id="PTHR42832:SF3">
    <property type="entry name" value="L-GLUTAMINE--4-(METHYLSULFANYL)-2-OXOBUTANOATE AMINOTRANSFERASE"/>
    <property type="match status" value="1"/>
</dbReference>
<reference evidence="5" key="1">
    <citation type="journal article" date="2014" name="Front. Microbiol.">
        <title>High frequency of phylogenetically diverse reductive dehalogenase-homologous genes in deep subseafloor sedimentary metagenomes.</title>
        <authorList>
            <person name="Kawai M."/>
            <person name="Futagami T."/>
            <person name="Toyoda A."/>
            <person name="Takaki Y."/>
            <person name="Nishi S."/>
            <person name="Hori S."/>
            <person name="Arai W."/>
            <person name="Tsubouchi T."/>
            <person name="Morono Y."/>
            <person name="Uchiyama I."/>
            <person name="Ito T."/>
            <person name="Fujiyama A."/>
            <person name="Inagaki F."/>
            <person name="Takami H."/>
        </authorList>
    </citation>
    <scope>NUCLEOTIDE SEQUENCE</scope>
    <source>
        <strain evidence="5">Expedition CK06-06</strain>
    </source>
</reference>
<protein>
    <recommendedName>
        <fullName evidence="4">Aminotransferase class I/classII large domain-containing protein</fullName>
    </recommendedName>
</protein>
<dbReference type="EMBL" id="BARS01025972">
    <property type="protein sequence ID" value="GAG10351.1"/>
    <property type="molecule type" value="Genomic_DNA"/>
</dbReference>
<gene>
    <name evidence="5" type="ORF">S01H1_40982</name>
</gene>
<comment type="caution">
    <text evidence="5">The sequence shown here is derived from an EMBL/GenBank/DDBJ whole genome shotgun (WGS) entry which is preliminary data.</text>
</comment>
<feature type="non-terminal residue" evidence="5">
    <location>
        <position position="1"/>
    </location>
</feature>
<dbReference type="Pfam" id="PF00155">
    <property type="entry name" value="Aminotran_1_2"/>
    <property type="match status" value="1"/>
</dbReference>
<dbReference type="GO" id="GO:0008483">
    <property type="term" value="F:transaminase activity"/>
    <property type="evidence" value="ECO:0007669"/>
    <property type="project" value="UniProtKB-KW"/>
</dbReference>
<dbReference type="Gene3D" id="3.90.1150.10">
    <property type="entry name" value="Aspartate Aminotransferase, domain 1"/>
    <property type="match status" value="1"/>
</dbReference>
<dbReference type="InterPro" id="IPR015422">
    <property type="entry name" value="PyrdxlP-dep_Trfase_small"/>
</dbReference>
<feature type="domain" description="Aminotransferase class I/classII large" evidence="4">
    <location>
        <begin position="2"/>
        <end position="93"/>
    </location>
</feature>
<dbReference type="InterPro" id="IPR004839">
    <property type="entry name" value="Aminotransferase_I/II_large"/>
</dbReference>
<evidence type="ECO:0000259" key="4">
    <source>
        <dbReference type="Pfam" id="PF00155"/>
    </source>
</evidence>
<evidence type="ECO:0000256" key="1">
    <source>
        <dbReference type="ARBA" id="ARBA00001933"/>
    </source>
</evidence>
<dbReference type="SUPFAM" id="SSF53383">
    <property type="entry name" value="PLP-dependent transferases"/>
    <property type="match status" value="1"/>
</dbReference>
<comment type="cofactor">
    <cofactor evidence="1">
        <name>pyridoxal 5'-phosphate</name>
        <dbReference type="ChEBI" id="CHEBI:597326"/>
    </cofactor>
</comment>
<dbReference type="GO" id="GO:0030170">
    <property type="term" value="F:pyridoxal phosphate binding"/>
    <property type="evidence" value="ECO:0007669"/>
    <property type="project" value="InterPro"/>
</dbReference>
<organism evidence="5">
    <name type="scientific">marine sediment metagenome</name>
    <dbReference type="NCBI Taxonomy" id="412755"/>
    <lineage>
        <taxon>unclassified sequences</taxon>
        <taxon>metagenomes</taxon>
        <taxon>ecological metagenomes</taxon>
    </lineage>
</organism>
<accession>X0WCF3</accession>
<dbReference type="AlphaFoldDB" id="X0WCF3"/>
<sequence length="101" mass="11470">KTVETYKLRRDTLLEGLKEIGWSITKPKATFYAWSRIPDKYSALTSMEFAAFLIKEAGVVVAPGTGFGEYGEGYVRFALVEDEKKIKEAVDRIKRVMKMEA</sequence>
<dbReference type="InterPro" id="IPR050881">
    <property type="entry name" value="LL-DAP_aminotransferase"/>
</dbReference>
<keyword evidence="2" id="KW-0032">Aminotransferase</keyword>
<evidence type="ECO:0000256" key="3">
    <source>
        <dbReference type="ARBA" id="ARBA00022679"/>
    </source>
</evidence>
<evidence type="ECO:0000256" key="2">
    <source>
        <dbReference type="ARBA" id="ARBA00022576"/>
    </source>
</evidence>
<dbReference type="InterPro" id="IPR015424">
    <property type="entry name" value="PyrdxlP-dep_Trfase"/>
</dbReference>
<name>X0WCF3_9ZZZZ</name>
<keyword evidence="3" id="KW-0808">Transferase</keyword>